<reference evidence="7" key="1">
    <citation type="submission" date="2017-08" db="EMBL/GenBank/DDBJ databases">
        <authorList>
            <person name="Polle J.E."/>
            <person name="Barry K."/>
            <person name="Cushman J."/>
            <person name="Schmutz J."/>
            <person name="Tran D."/>
            <person name="Hathwaick L.T."/>
            <person name="Yim W.C."/>
            <person name="Jenkins J."/>
            <person name="Mckie-Krisberg Z.M."/>
            <person name="Prochnik S."/>
            <person name="Lindquist E."/>
            <person name="Dockter R.B."/>
            <person name="Adam C."/>
            <person name="Molina H."/>
            <person name="Bunkerborg J."/>
            <person name="Jin E."/>
            <person name="Buchheim M."/>
            <person name="Magnuson J."/>
        </authorList>
    </citation>
    <scope>NUCLEOTIDE SEQUENCE</scope>
    <source>
        <strain evidence="7">CCAP 19/18</strain>
    </source>
</reference>
<feature type="compositionally biased region" description="Low complexity" evidence="5">
    <location>
        <begin position="237"/>
        <end position="252"/>
    </location>
</feature>
<evidence type="ECO:0000256" key="2">
    <source>
        <dbReference type="ARBA" id="ARBA00022771"/>
    </source>
</evidence>
<accession>A0ABQ7G1L2</accession>
<keyword evidence="3" id="KW-0862">Zinc</keyword>
<evidence type="ECO:0000256" key="1">
    <source>
        <dbReference type="ARBA" id="ARBA00022723"/>
    </source>
</evidence>
<evidence type="ECO:0000256" key="5">
    <source>
        <dbReference type="SAM" id="MobiDB-lite"/>
    </source>
</evidence>
<feature type="compositionally biased region" description="Polar residues" evidence="5">
    <location>
        <begin position="164"/>
        <end position="174"/>
    </location>
</feature>
<dbReference type="EMBL" id="MU070295">
    <property type="protein sequence ID" value="KAF5828497.1"/>
    <property type="molecule type" value="Genomic_DNA"/>
</dbReference>
<evidence type="ECO:0000313" key="8">
    <source>
        <dbReference type="Proteomes" id="UP000815325"/>
    </source>
</evidence>
<keyword evidence="2 4" id="KW-0863">Zinc-finger</keyword>
<protein>
    <submittedName>
        <fullName evidence="7">DNL zinc finger-domain-containing protein</fullName>
    </submittedName>
</protein>
<dbReference type="PROSITE" id="PS51501">
    <property type="entry name" value="ZF_DNL"/>
    <property type="match status" value="1"/>
</dbReference>
<dbReference type="InterPro" id="IPR024158">
    <property type="entry name" value="Mt_import_TIM15"/>
</dbReference>
<feature type="region of interest" description="Disordered" evidence="5">
    <location>
        <begin position="69"/>
        <end position="92"/>
    </location>
</feature>
<evidence type="ECO:0000259" key="6">
    <source>
        <dbReference type="PROSITE" id="PS51501"/>
    </source>
</evidence>
<dbReference type="InterPro" id="IPR007853">
    <property type="entry name" value="Znf_DNL-typ"/>
</dbReference>
<comment type="caution">
    <text evidence="7">The sequence shown here is derived from an EMBL/GenBank/DDBJ whole genome shotgun (WGS) entry which is preliminary data.</text>
</comment>
<evidence type="ECO:0000256" key="4">
    <source>
        <dbReference type="PROSITE-ProRule" id="PRU00834"/>
    </source>
</evidence>
<sequence length="326" mass="33801">MRRPGQALYLLHLLQRHAQTLRPFSVPSTHGPILHLALKCCSQEQLGLANTCGLRGLAASCAPCSNQGGNDSVQGPPSSSSQGSSSQPSAAGEFGRVQPTLAMMYTCGKCGTRSMKTFSHQAFKHGVVLIRCPSCRSLHLIADNLGWFGERGWTVERLMAQAQGLGSATGQASAPHSPESRGSSDADVTGTHDGYSEGPSSMASSSAPGASNEGGSCPCSSAHGGGTSSEGGSYPPSSALSSGTSNESGSSSPPAGQGMITDADMEGYHKVQQLFEVAMRSQGAGGQHYGFQPEELSVMEVSEEDFKAWAAVMKRSLQDCVVPVFP</sequence>
<dbReference type="Pfam" id="PF05180">
    <property type="entry name" value="zf-DNL"/>
    <property type="match status" value="1"/>
</dbReference>
<feature type="region of interest" description="Disordered" evidence="5">
    <location>
        <begin position="164"/>
        <end position="261"/>
    </location>
</feature>
<feature type="compositionally biased region" description="Low complexity" evidence="5">
    <location>
        <begin position="74"/>
        <end position="92"/>
    </location>
</feature>
<gene>
    <name evidence="7" type="ORF">DUNSADRAFT_17546</name>
</gene>
<name>A0ABQ7G1L2_DUNSA</name>
<evidence type="ECO:0000256" key="3">
    <source>
        <dbReference type="ARBA" id="ARBA00022833"/>
    </source>
</evidence>
<proteinExistence type="predicted"/>
<feature type="compositionally biased region" description="Low complexity" evidence="5">
    <location>
        <begin position="196"/>
        <end position="211"/>
    </location>
</feature>
<dbReference type="PANTHER" id="PTHR20922">
    <property type="entry name" value="DNL-TYPE ZINC FINGER PROTEIN"/>
    <property type="match status" value="1"/>
</dbReference>
<feature type="domain" description="DNL-type" evidence="6">
    <location>
        <begin position="96"/>
        <end position="190"/>
    </location>
</feature>
<keyword evidence="1" id="KW-0479">Metal-binding</keyword>
<keyword evidence="8" id="KW-1185">Reference proteome</keyword>
<evidence type="ECO:0000313" key="7">
    <source>
        <dbReference type="EMBL" id="KAF5828497.1"/>
    </source>
</evidence>
<organism evidence="7 8">
    <name type="scientific">Dunaliella salina</name>
    <name type="common">Green alga</name>
    <name type="synonym">Protococcus salinus</name>
    <dbReference type="NCBI Taxonomy" id="3046"/>
    <lineage>
        <taxon>Eukaryota</taxon>
        <taxon>Viridiplantae</taxon>
        <taxon>Chlorophyta</taxon>
        <taxon>core chlorophytes</taxon>
        <taxon>Chlorophyceae</taxon>
        <taxon>CS clade</taxon>
        <taxon>Chlamydomonadales</taxon>
        <taxon>Dunaliellaceae</taxon>
        <taxon>Dunaliella</taxon>
    </lineage>
</organism>
<dbReference type="PANTHER" id="PTHR20922:SF13">
    <property type="entry name" value="DNL-TYPE ZINC FINGER PROTEIN"/>
    <property type="match status" value="1"/>
</dbReference>
<dbReference type="Proteomes" id="UP000815325">
    <property type="component" value="Unassembled WGS sequence"/>
</dbReference>